<feature type="signal peptide" evidence="2">
    <location>
        <begin position="1"/>
        <end position="27"/>
    </location>
</feature>
<keyword evidence="2" id="KW-0732">Signal</keyword>
<dbReference type="Pfam" id="PF13731">
    <property type="entry name" value="WxL"/>
    <property type="match status" value="1"/>
</dbReference>
<dbReference type="RefSeq" id="WP_069664537.1">
    <property type="nucleotide sequence ID" value="NZ_JBHUJJ010000001.1"/>
</dbReference>
<comment type="caution">
    <text evidence="4">The sequence shown here is derived from an EMBL/GenBank/DDBJ whole genome shotgun (WGS) entry which is preliminary data.</text>
</comment>
<accession>A0A1E5GAQ2</accession>
<evidence type="ECO:0000313" key="4">
    <source>
        <dbReference type="EMBL" id="OEG09784.1"/>
    </source>
</evidence>
<keyword evidence="5" id="KW-1185">Reference proteome</keyword>
<evidence type="ECO:0000313" key="5">
    <source>
        <dbReference type="Proteomes" id="UP000095094"/>
    </source>
</evidence>
<evidence type="ECO:0000256" key="1">
    <source>
        <dbReference type="SAM" id="MobiDB-lite"/>
    </source>
</evidence>
<proteinExistence type="predicted"/>
<dbReference type="InterPro" id="IPR027994">
    <property type="entry name" value="WxL_dom"/>
</dbReference>
<dbReference type="Proteomes" id="UP000095094">
    <property type="component" value="Unassembled WGS sequence"/>
</dbReference>
<reference evidence="5" key="1">
    <citation type="submission" date="2016-09" db="EMBL/GenBank/DDBJ databases">
        <authorList>
            <person name="Gulvik C.A."/>
        </authorList>
    </citation>
    <scope>NUCLEOTIDE SEQUENCE [LARGE SCALE GENOMIC DNA]</scope>
    <source>
        <strain evidence="5">LMG 8895</strain>
    </source>
</reference>
<evidence type="ECO:0000259" key="3">
    <source>
        <dbReference type="Pfam" id="PF13731"/>
    </source>
</evidence>
<dbReference type="AlphaFoldDB" id="A0A1E5GAQ2"/>
<feature type="region of interest" description="Disordered" evidence="1">
    <location>
        <begin position="31"/>
        <end position="84"/>
    </location>
</feature>
<evidence type="ECO:0000256" key="2">
    <source>
        <dbReference type="SAM" id="SignalP"/>
    </source>
</evidence>
<dbReference type="EMBL" id="MIJY01000044">
    <property type="protein sequence ID" value="OEG09784.1"/>
    <property type="molecule type" value="Genomic_DNA"/>
</dbReference>
<feature type="chain" id="PRO_5009177309" description="WxL domain-containing protein" evidence="2">
    <location>
        <begin position="28"/>
        <end position="261"/>
    </location>
</feature>
<feature type="domain" description="WxL" evidence="3">
    <location>
        <begin position="33"/>
        <end position="258"/>
    </location>
</feature>
<feature type="compositionally biased region" description="Acidic residues" evidence="1">
    <location>
        <begin position="62"/>
        <end position="71"/>
    </location>
</feature>
<protein>
    <recommendedName>
        <fullName evidence="3">WxL domain-containing protein</fullName>
    </recommendedName>
</protein>
<feature type="compositionally biased region" description="Polar residues" evidence="1">
    <location>
        <begin position="33"/>
        <end position="43"/>
    </location>
</feature>
<sequence>MKLNKLNLVSGVALAAIAVSAVTPAFAAEEVGGQTNSQGTITFSEDGDGGEEGGGGGIIDPVDPENPDIEEPGGGGNGGGDMEGPLTIDFVSGIDFGNRKISGSTQKYYAKYNGSVNSEGETVYLPTFVQVTDNRGKNDGWKLEVSNTQFVDADTDEELAGAVLTLGSDNQIFTQNDNGDTTKVAATGNIKLDGQAKDQTIVTPATDKGMGVNSIAFGAQEYGNDTDTNSAVTLEVPGKAKKNEDATYVSELTWTLSQAEV</sequence>
<dbReference type="OrthoDB" id="2339326at2"/>
<feature type="compositionally biased region" description="Gly residues" evidence="1">
    <location>
        <begin position="72"/>
        <end position="82"/>
    </location>
</feature>
<name>A0A1E5GAQ2_9ENTE</name>
<organism evidence="4 5">
    <name type="scientific">Enterococcus termitis</name>
    <dbReference type="NCBI Taxonomy" id="332950"/>
    <lineage>
        <taxon>Bacteria</taxon>
        <taxon>Bacillati</taxon>
        <taxon>Bacillota</taxon>
        <taxon>Bacilli</taxon>
        <taxon>Lactobacillales</taxon>
        <taxon>Enterococcaceae</taxon>
        <taxon>Enterococcus</taxon>
    </lineage>
</organism>
<gene>
    <name evidence="4" type="ORF">BCR25_09760</name>
</gene>